<organism evidence="1 2">
    <name type="scientific">Bradyrhizobium erythrophlei</name>
    <dbReference type="NCBI Taxonomy" id="1437360"/>
    <lineage>
        <taxon>Bacteria</taxon>
        <taxon>Pseudomonadati</taxon>
        <taxon>Pseudomonadota</taxon>
        <taxon>Alphaproteobacteria</taxon>
        <taxon>Hyphomicrobiales</taxon>
        <taxon>Nitrobacteraceae</taxon>
        <taxon>Bradyrhizobium</taxon>
    </lineage>
</organism>
<reference evidence="1 2" key="1">
    <citation type="submission" date="2016-11" db="EMBL/GenBank/DDBJ databases">
        <authorList>
            <person name="Jaros S."/>
            <person name="Januszkiewicz K."/>
            <person name="Wedrychowicz H."/>
        </authorList>
    </citation>
    <scope>NUCLEOTIDE SEQUENCE [LARGE SCALE GENOMIC DNA]</scope>
    <source>
        <strain evidence="1 2">GAS138</strain>
    </source>
</reference>
<dbReference type="AlphaFoldDB" id="A0A1M5GH33"/>
<evidence type="ECO:0000313" key="1">
    <source>
        <dbReference type="EMBL" id="SHG03029.1"/>
    </source>
</evidence>
<accession>A0A1M5GH33</accession>
<dbReference type="Proteomes" id="UP000189796">
    <property type="component" value="Chromosome I"/>
</dbReference>
<name>A0A1M5GH33_9BRAD</name>
<sequence>MNASLCQAVDPFMCAAGRPRWGLGDADRAGAAFMEETPRR</sequence>
<dbReference type="EMBL" id="LT670817">
    <property type="protein sequence ID" value="SHG03029.1"/>
    <property type="molecule type" value="Genomic_DNA"/>
</dbReference>
<proteinExistence type="predicted"/>
<protein>
    <submittedName>
        <fullName evidence="1">Uncharacterized protein</fullName>
    </submittedName>
</protein>
<evidence type="ECO:0000313" key="2">
    <source>
        <dbReference type="Proteomes" id="UP000189796"/>
    </source>
</evidence>
<gene>
    <name evidence="1" type="ORF">SAMN05443248_0032</name>
</gene>